<dbReference type="PANTHER" id="PTHR30348:SF13">
    <property type="entry name" value="UPF0759 PROTEIN YUNF"/>
    <property type="match status" value="1"/>
</dbReference>
<dbReference type="PANTHER" id="PTHR30348">
    <property type="entry name" value="UNCHARACTERIZED PROTEIN YECE"/>
    <property type="match status" value="1"/>
</dbReference>
<dbReference type="AlphaFoldDB" id="A0A4R3LCH8"/>
<evidence type="ECO:0000256" key="1">
    <source>
        <dbReference type="SAM" id="Coils"/>
    </source>
</evidence>
<protein>
    <submittedName>
        <fullName evidence="2">Uncharacterized protein YecE (DUF72 family)</fullName>
    </submittedName>
</protein>
<dbReference type="InterPro" id="IPR002763">
    <property type="entry name" value="DUF72"/>
</dbReference>
<keyword evidence="1" id="KW-0175">Coiled coil</keyword>
<organism evidence="2 3">
    <name type="scientific">Hazenella coriacea</name>
    <dbReference type="NCBI Taxonomy" id="1179467"/>
    <lineage>
        <taxon>Bacteria</taxon>
        <taxon>Bacillati</taxon>
        <taxon>Bacillota</taxon>
        <taxon>Bacilli</taxon>
        <taxon>Bacillales</taxon>
        <taxon>Thermoactinomycetaceae</taxon>
        <taxon>Hazenella</taxon>
    </lineage>
</organism>
<evidence type="ECO:0000313" key="3">
    <source>
        <dbReference type="Proteomes" id="UP000294937"/>
    </source>
</evidence>
<gene>
    <name evidence="2" type="ORF">EDD58_101637</name>
</gene>
<reference evidence="2 3" key="1">
    <citation type="submission" date="2019-03" db="EMBL/GenBank/DDBJ databases">
        <title>Genomic Encyclopedia of Type Strains, Phase IV (KMG-IV): sequencing the most valuable type-strain genomes for metagenomic binning, comparative biology and taxonomic classification.</title>
        <authorList>
            <person name="Goeker M."/>
        </authorList>
    </citation>
    <scope>NUCLEOTIDE SEQUENCE [LARGE SCALE GENOMIC DNA]</scope>
    <source>
        <strain evidence="2 3">DSM 45707</strain>
    </source>
</reference>
<comment type="caution">
    <text evidence="2">The sequence shown here is derived from an EMBL/GenBank/DDBJ whole genome shotgun (WGS) entry which is preliminary data.</text>
</comment>
<proteinExistence type="predicted"/>
<name>A0A4R3LCH8_9BACL</name>
<dbReference type="Gene3D" id="3.20.20.410">
    <property type="entry name" value="Protein of unknown function UPF0759"/>
    <property type="match status" value="1"/>
</dbReference>
<feature type="coiled-coil region" evidence="1">
    <location>
        <begin position="235"/>
        <end position="262"/>
    </location>
</feature>
<dbReference type="Pfam" id="PF01904">
    <property type="entry name" value="DUF72"/>
    <property type="match status" value="1"/>
</dbReference>
<sequence>MYGLNLLKKGADLVNLIQIGVCGWGDHHELYPPGTSAKKKLALYAGHFPVVEVDSTYHAIASAERMEKWVLETPDSFRFVIKAYRELTGHGRLERAPIRTWQENVNEMILSIQPMIQSNKLSMMLFQFPPWYDCTQKHVKYIRRLREAFRDIPMAIEFRNRSWFRAEYHDQTLQFLEREELIHVICDEPQAGEGSVPIVLETTHPDHTLVRFHGRNVQGWNHQGQPNWRDVRYAYRYSEEELAEWVQRVEELKEKVKQITLLFNNNSQGDAVHSAKQMKELCGVSFEGLAPRQLEFF</sequence>
<dbReference type="SUPFAM" id="SSF117396">
    <property type="entry name" value="TM1631-like"/>
    <property type="match status" value="1"/>
</dbReference>
<keyword evidence="3" id="KW-1185">Reference proteome</keyword>
<evidence type="ECO:0000313" key="2">
    <source>
        <dbReference type="EMBL" id="TCS96990.1"/>
    </source>
</evidence>
<dbReference type="EMBL" id="SMAG01000001">
    <property type="protein sequence ID" value="TCS96990.1"/>
    <property type="molecule type" value="Genomic_DNA"/>
</dbReference>
<accession>A0A4R3LCH8</accession>
<dbReference type="Proteomes" id="UP000294937">
    <property type="component" value="Unassembled WGS sequence"/>
</dbReference>
<dbReference type="InterPro" id="IPR036520">
    <property type="entry name" value="UPF0759_sf"/>
</dbReference>